<dbReference type="PANTHER" id="PTHR33877:SF1">
    <property type="entry name" value="TYPE IV METHYL-DIRECTED RESTRICTION ENZYME ECOKMCRA"/>
    <property type="match status" value="1"/>
</dbReference>
<dbReference type="PANTHER" id="PTHR33877">
    <property type="entry name" value="SLL1193 PROTEIN"/>
    <property type="match status" value="1"/>
</dbReference>
<dbReference type="Gene3D" id="1.10.30.50">
    <property type="match status" value="1"/>
</dbReference>
<feature type="domain" description="HNH nuclease" evidence="1">
    <location>
        <begin position="39"/>
        <end position="89"/>
    </location>
</feature>
<organism evidence="2 3">
    <name type="scientific">Oligosphaera ethanolica</name>
    <dbReference type="NCBI Taxonomy" id="760260"/>
    <lineage>
        <taxon>Bacteria</taxon>
        <taxon>Pseudomonadati</taxon>
        <taxon>Lentisphaerota</taxon>
        <taxon>Oligosphaeria</taxon>
        <taxon>Oligosphaerales</taxon>
        <taxon>Oligosphaeraceae</taxon>
        <taxon>Oligosphaera</taxon>
    </lineage>
</organism>
<dbReference type="Pfam" id="PF01844">
    <property type="entry name" value="HNH"/>
    <property type="match status" value="1"/>
</dbReference>
<accession>A0AAE3VDW8</accession>
<dbReference type="GO" id="GO:0004519">
    <property type="term" value="F:endonuclease activity"/>
    <property type="evidence" value="ECO:0007669"/>
    <property type="project" value="InterPro"/>
</dbReference>
<dbReference type="SMART" id="SM00507">
    <property type="entry name" value="HNHc"/>
    <property type="match status" value="1"/>
</dbReference>
<evidence type="ECO:0000313" key="3">
    <source>
        <dbReference type="Proteomes" id="UP001238163"/>
    </source>
</evidence>
<dbReference type="InterPro" id="IPR003615">
    <property type="entry name" value="HNH_nuc"/>
</dbReference>
<keyword evidence="3" id="KW-1185">Reference proteome</keyword>
<dbReference type="RefSeq" id="WP_307260054.1">
    <property type="nucleotide sequence ID" value="NZ_JAUSVL010000001.1"/>
</dbReference>
<dbReference type="GO" id="GO:0008270">
    <property type="term" value="F:zinc ion binding"/>
    <property type="evidence" value="ECO:0007669"/>
    <property type="project" value="InterPro"/>
</dbReference>
<evidence type="ECO:0000259" key="1">
    <source>
        <dbReference type="SMART" id="SM00507"/>
    </source>
</evidence>
<gene>
    <name evidence="2" type="ORF">J3R75_000826</name>
</gene>
<dbReference type="InterPro" id="IPR002711">
    <property type="entry name" value="HNH"/>
</dbReference>
<dbReference type="InterPro" id="IPR052892">
    <property type="entry name" value="NA-targeting_endonuclease"/>
</dbReference>
<dbReference type="Proteomes" id="UP001238163">
    <property type="component" value="Unassembled WGS sequence"/>
</dbReference>
<comment type="caution">
    <text evidence="2">The sequence shown here is derived from an EMBL/GenBank/DDBJ whole genome shotgun (WGS) entry which is preliminary data.</text>
</comment>
<sequence length="118" mass="13557">MTDNDDDMALADDGYFVPADEDHVRREKDKARELRRSQWWKNELGHGKCHYCGQRVPPKELTMDHIVPISRGGMSRKGNVVPCCKNCNTKKKYLLPVEWQDYLDHLGGKGSLREGDQA</sequence>
<reference evidence="2" key="1">
    <citation type="submission" date="2023-07" db="EMBL/GenBank/DDBJ databases">
        <title>Genomic Encyclopedia of Type Strains, Phase IV (KMG-IV): sequencing the most valuable type-strain genomes for metagenomic binning, comparative biology and taxonomic classification.</title>
        <authorList>
            <person name="Goeker M."/>
        </authorList>
    </citation>
    <scope>NUCLEOTIDE SEQUENCE</scope>
    <source>
        <strain evidence="2">DSM 24202</strain>
    </source>
</reference>
<dbReference type="GO" id="GO:0003676">
    <property type="term" value="F:nucleic acid binding"/>
    <property type="evidence" value="ECO:0007669"/>
    <property type="project" value="InterPro"/>
</dbReference>
<evidence type="ECO:0000313" key="2">
    <source>
        <dbReference type="EMBL" id="MDQ0288719.1"/>
    </source>
</evidence>
<dbReference type="AlphaFoldDB" id="A0AAE3VDW8"/>
<name>A0AAE3VDW8_9BACT</name>
<dbReference type="EMBL" id="JAUSVL010000001">
    <property type="protein sequence ID" value="MDQ0288719.1"/>
    <property type="molecule type" value="Genomic_DNA"/>
</dbReference>
<protein>
    <recommendedName>
        <fullName evidence="1">HNH nuclease domain-containing protein</fullName>
    </recommendedName>
</protein>
<dbReference type="CDD" id="cd00085">
    <property type="entry name" value="HNHc"/>
    <property type="match status" value="1"/>
</dbReference>
<proteinExistence type="predicted"/>